<sequence>MTAITFHLNFSLEWYSLTQSYGALTRTQLHDLYLIFTEEPSTYSTLILTFLDGETFKAKSDVSQKKWMLSRRNFMHIYKVDSKCAALDFAYQFALRKYTKSPKVHTNTIRSVPVIKQYVQQDTSTNSRYKYSSSSLK</sequence>
<comment type="caution">
    <text evidence="1">The sequence shown here is derived from an EMBL/GenBank/DDBJ whole genome shotgun (WGS) entry which is preliminary data.</text>
</comment>
<proteinExistence type="predicted"/>
<dbReference type="Proteomes" id="UP000281474">
    <property type="component" value="Unassembled WGS sequence"/>
</dbReference>
<dbReference type="OrthoDB" id="9959882at2"/>
<protein>
    <submittedName>
        <fullName evidence="1">Uncharacterized protein</fullName>
    </submittedName>
</protein>
<name>A0A3L8Q3T5_9GAMM</name>
<dbReference type="EMBL" id="QZEI01000001">
    <property type="protein sequence ID" value="RLV61572.1"/>
    <property type="molecule type" value="Genomic_DNA"/>
</dbReference>
<keyword evidence="2" id="KW-1185">Reference proteome</keyword>
<reference evidence="1 2" key="1">
    <citation type="submission" date="2018-09" db="EMBL/GenBank/DDBJ databases">
        <title>Phylogeny of the Shewanellaceae, and recommendation for two new genera, Pseudoshewanella and Parashewanella.</title>
        <authorList>
            <person name="Wang G."/>
        </authorList>
    </citation>
    <scope>NUCLEOTIDE SEQUENCE [LARGE SCALE GENOMIC DNA]</scope>
    <source>
        <strain evidence="1 2">C51</strain>
    </source>
</reference>
<evidence type="ECO:0000313" key="1">
    <source>
        <dbReference type="EMBL" id="RLV61572.1"/>
    </source>
</evidence>
<gene>
    <name evidence="1" type="ORF">D5018_00185</name>
</gene>
<evidence type="ECO:0000313" key="2">
    <source>
        <dbReference type="Proteomes" id="UP000281474"/>
    </source>
</evidence>
<organism evidence="1 2">
    <name type="scientific">Parashewanella curva</name>
    <dbReference type="NCBI Taxonomy" id="2338552"/>
    <lineage>
        <taxon>Bacteria</taxon>
        <taxon>Pseudomonadati</taxon>
        <taxon>Pseudomonadota</taxon>
        <taxon>Gammaproteobacteria</taxon>
        <taxon>Alteromonadales</taxon>
        <taxon>Shewanellaceae</taxon>
        <taxon>Parashewanella</taxon>
    </lineage>
</organism>
<dbReference type="RefSeq" id="WP_121836971.1">
    <property type="nucleotide sequence ID" value="NZ_ML014753.1"/>
</dbReference>
<accession>A0A3L8Q3T5</accession>
<dbReference type="AlphaFoldDB" id="A0A3L8Q3T5"/>